<keyword evidence="2" id="KW-0732">Signal</keyword>
<dbReference type="AlphaFoldDB" id="A0A9P5YLJ3"/>
<protein>
    <submittedName>
        <fullName evidence="4">FAS1 domain-containing protein</fullName>
    </submittedName>
</protein>
<evidence type="ECO:0000313" key="5">
    <source>
        <dbReference type="Proteomes" id="UP000807469"/>
    </source>
</evidence>
<dbReference type="InterPro" id="IPR000782">
    <property type="entry name" value="FAS1_domain"/>
</dbReference>
<name>A0A9P5YLJ3_9AGAR</name>
<dbReference type="InterPro" id="IPR050904">
    <property type="entry name" value="Adhesion/Biosynth-related"/>
</dbReference>
<feature type="domain" description="FAS1" evidence="3">
    <location>
        <begin position="239"/>
        <end position="394"/>
    </location>
</feature>
<dbReference type="Proteomes" id="UP000807469">
    <property type="component" value="Unassembled WGS sequence"/>
</dbReference>
<proteinExistence type="predicted"/>
<dbReference type="Pfam" id="PF02469">
    <property type="entry name" value="Fasciclin"/>
    <property type="match status" value="2"/>
</dbReference>
<feature type="region of interest" description="Disordered" evidence="1">
    <location>
        <begin position="114"/>
        <end position="143"/>
    </location>
</feature>
<comment type="caution">
    <text evidence="4">The sequence shown here is derived from an EMBL/GenBank/DDBJ whole genome shotgun (WGS) entry which is preliminary data.</text>
</comment>
<dbReference type="GO" id="GO:0005615">
    <property type="term" value="C:extracellular space"/>
    <property type="evidence" value="ECO:0007669"/>
    <property type="project" value="TreeGrafter"/>
</dbReference>
<dbReference type="PANTHER" id="PTHR10900:SF77">
    <property type="entry name" value="FI19380P1"/>
    <property type="match status" value="1"/>
</dbReference>
<keyword evidence="5" id="KW-1185">Reference proteome</keyword>
<dbReference type="SMART" id="SM00554">
    <property type="entry name" value="FAS1"/>
    <property type="match status" value="1"/>
</dbReference>
<sequence length="447" mass="46058">MFLKSLSISLVLSLLLGPISVLADGNFTAFLSQYVSALQSAGFSGIANALEAINGTTVGEQLLSRLANTTNNYTVFVPDNDAVRRIPTSISSNASFFAEYISYHIVEGDFTNTTNSSSSGGGSSSTTSSVTSSTSTSSGSTSSASATTAALFGRLFAVLPRAGSGSSNPQPYAGIYPNVTIGRTLLNSSDLVHLEGNQSQVLAWTRYTPDGNVTMLNQASFTGQNISITNSTTWRNLFINGINGVLIPPGNFSSALNATNTTALTALLSTVQLPVFNGTNETAIGALQNATGITYFVPNNLAFTSDVNSTLQGLQSNTSALQTVVQNHYINGTSLYSTLIDNSTTAVSAAGENLTFFVNSTGTFINGANNTVAQIVRPDVLLDNGVAHIINGVLFSTDSDPAVASSAYQSATSVAAQSTTETGPIAASTTTQSSTTSSTTASQTTSA</sequence>
<reference evidence="4" key="1">
    <citation type="submission" date="2020-11" db="EMBL/GenBank/DDBJ databases">
        <authorList>
            <consortium name="DOE Joint Genome Institute"/>
            <person name="Ahrendt S."/>
            <person name="Riley R."/>
            <person name="Andreopoulos W."/>
            <person name="Labutti K."/>
            <person name="Pangilinan J."/>
            <person name="Ruiz-Duenas F.J."/>
            <person name="Barrasa J.M."/>
            <person name="Sanchez-Garcia M."/>
            <person name="Camarero S."/>
            <person name="Miyauchi S."/>
            <person name="Serrano A."/>
            <person name="Linde D."/>
            <person name="Babiker R."/>
            <person name="Drula E."/>
            <person name="Ayuso-Fernandez I."/>
            <person name="Pacheco R."/>
            <person name="Padilla G."/>
            <person name="Ferreira P."/>
            <person name="Barriuso J."/>
            <person name="Kellner H."/>
            <person name="Castanera R."/>
            <person name="Alfaro M."/>
            <person name="Ramirez L."/>
            <person name="Pisabarro A.G."/>
            <person name="Kuo A."/>
            <person name="Tritt A."/>
            <person name="Lipzen A."/>
            <person name="He G."/>
            <person name="Yan M."/>
            <person name="Ng V."/>
            <person name="Cullen D."/>
            <person name="Martin F."/>
            <person name="Rosso M.-N."/>
            <person name="Henrissat B."/>
            <person name="Hibbett D."/>
            <person name="Martinez A.T."/>
            <person name="Grigoriev I.V."/>
        </authorList>
    </citation>
    <scope>NUCLEOTIDE SEQUENCE</scope>
    <source>
        <strain evidence="4">CIRM-BRFM 674</strain>
    </source>
</reference>
<feature type="region of interest" description="Disordered" evidence="1">
    <location>
        <begin position="416"/>
        <end position="447"/>
    </location>
</feature>
<dbReference type="InterPro" id="IPR036378">
    <property type="entry name" value="FAS1_dom_sf"/>
</dbReference>
<evidence type="ECO:0000256" key="1">
    <source>
        <dbReference type="SAM" id="MobiDB-lite"/>
    </source>
</evidence>
<organism evidence="4 5">
    <name type="scientific">Pholiota conissans</name>
    <dbReference type="NCBI Taxonomy" id="109636"/>
    <lineage>
        <taxon>Eukaryota</taxon>
        <taxon>Fungi</taxon>
        <taxon>Dikarya</taxon>
        <taxon>Basidiomycota</taxon>
        <taxon>Agaricomycotina</taxon>
        <taxon>Agaricomycetes</taxon>
        <taxon>Agaricomycetidae</taxon>
        <taxon>Agaricales</taxon>
        <taxon>Agaricineae</taxon>
        <taxon>Strophariaceae</taxon>
        <taxon>Pholiota</taxon>
    </lineage>
</organism>
<accession>A0A9P5YLJ3</accession>
<dbReference type="EMBL" id="MU155756">
    <property type="protein sequence ID" value="KAF9471118.1"/>
    <property type="molecule type" value="Genomic_DNA"/>
</dbReference>
<dbReference type="PROSITE" id="PS50213">
    <property type="entry name" value="FAS1"/>
    <property type="match status" value="2"/>
</dbReference>
<feature type="domain" description="FAS1" evidence="3">
    <location>
        <begin position="30"/>
        <end position="156"/>
    </location>
</feature>
<evidence type="ECO:0000313" key="4">
    <source>
        <dbReference type="EMBL" id="KAF9471118.1"/>
    </source>
</evidence>
<dbReference type="Gene3D" id="2.30.180.10">
    <property type="entry name" value="FAS1 domain"/>
    <property type="match status" value="2"/>
</dbReference>
<feature type="compositionally biased region" description="Low complexity" evidence="1">
    <location>
        <begin position="426"/>
        <end position="447"/>
    </location>
</feature>
<dbReference type="PANTHER" id="PTHR10900">
    <property type="entry name" value="PERIOSTIN-RELATED"/>
    <property type="match status" value="1"/>
</dbReference>
<feature type="chain" id="PRO_5040291832" evidence="2">
    <location>
        <begin position="24"/>
        <end position="447"/>
    </location>
</feature>
<evidence type="ECO:0000256" key="2">
    <source>
        <dbReference type="SAM" id="SignalP"/>
    </source>
</evidence>
<dbReference type="SUPFAM" id="SSF82153">
    <property type="entry name" value="FAS1 domain"/>
    <property type="match status" value="2"/>
</dbReference>
<gene>
    <name evidence="4" type="ORF">BDN70DRAFT_888446</name>
</gene>
<evidence type="ECO:0000259" key="3">
    <source>
        <dbReference type="PROSITE" id="PS50213"/>
    </source>
</evidence>
<feature type="signal peptide" evidence="2">
    <location>
        <begin position="1"/>
        <end position="23"/>
    </location>
</feature>
<dbReference type="OrthoDB" id="286301at2759"/>